<dbReference type="GO" id="GO:0005737">
    <property type="term" value="C:cytoplasm"/>
    <property type="evidence" value="ECO:0007669"/>
    <property type="project" value="UniProtKB-SubCell"/>
</dbReference>
<proteinExistence type="inferred from homology"/>
<accession>A0A2Z5QZS8</accession>
<dbReference type="AlphaFoldDB" id="A0A2Z5QZS8"/>
<dbReference type="InterPro" id="IPR010119">
    <property type="entry name" value="Gluconeogen_factor"/>
</dbReference>
<dbReference type="PANTHER" id="PTHR30135">
    <property type="entry name" value="UNCHARACTERIZED PROTEIN YVCK-RELATED"/>
    <property type="match status" value="1"/>
</dbReference>
<dbReference type="Proteomes" id="UP000250241">
    <property type="component" value="Chromosome"/>
</dbReference>
<gene>
    <name evidence="3" type="ORF">RA11412_1706</name>
</gene>
<evidence type="ECO:0000313" key="4">
    <source>
        <dbReference type="Proteomes" id="UP000250241"/>
    </source>
</evidence>
<dbReference type="KEGG" id="raj:RA11412_1706"/>
<comment type="similarity">
    <text evidence="1">Belongs to the gluconeogenesis factor family.</text>
</comment>
<protein>
    <recommendedName>
        <fullName evidence="1">Putative gluconeogenesis factor</fullName>
    </recommendedName>
</protein>
<comment type="subcellular location">
    <subcellularLocation>
        <location evidence="1">Cytoplasm</location>
    </subcellularLocation>
</comment>
<name>A0A2Z5QZS8_9MICC</name>
<dbReference type="Pfam" id="PF01933">
    <property type="entry name" value="CofD"/>
    <property type="match status" value="1"/>
</dbReference>
<dbReference type="GeneID" id="93860874"/>
<evidence type="ECO:0000256" key="2">
    <source>
        <dbReference type="SAM" id="MobiDB-lite"/>
    </source>
</evidence>
<comment type="function">
    <text evidence="1">Required for morphogenesis under gluconeogenic growth conditions.</text>
</comment>
<dbReference type="EMBL" id="AP017895">
    <property type="protein sequence ID" value="BAV88005.1"/>
    <property type="molecule type" value="Genomic_DNA"/>
</dbReference>
<sequence>MSEGTNTPSHSSGSSKNVPKLPPLPTQALRLLKTTRRVPKVTALGGGHGLYGSLSALRHVTTDVTAIVTVADDGGSSGRLRNEMGVLPPGDLRMALSALCDDTDWGRTWSDVLQHRFSAPEGHTGEFPLDYHALGNLLIVTLWELLGDPVAGLDWVGALLNARGRVLPMALEPLVIQGIVLREHGGAFERVQVRGQVNLAHEPQVHNIELVPAQARACPEALASIEEADWVVLGPGSWRTSVLPHLLLREQCEALSTTNAKRCVVMNLALDDKESNGLDASAHLKLLQQYAPNLRLDVVIADPSNMGVQSEFEDAARELGAKVLWASVRSTTNPNVHDPLKLASAYNDMFAMRL</sequence>
<dbReference type="GO" id="GO:0008360">
    <property type="term" value="P:regulation of cell shape"/>
    <property type="evidence" value="ECO:0007669"/>
    <property type="project" value="UniProtKB-UniRule"/>
</dbReference>
<dbReference type="InterPro" id="IPR038136">
    <property type="entry name" value="CofD-like_dom_sf"/>
</dbReference>
<evidence type="ECO:0000313" key="3">
    <source>
        <dbReference type="EMBL" id="BAV88005.1"/>
    </source>
</evidence>
<feature type="compositionally biased region" description="Polar residues" evidence="2">
    <location>
        <begin position="1"/>
        <end position="17"/>
    </location>
</feature>
<dbReference type="RefSeq" id="WP_128087740.1">
    <property type="nucleotide sequence ID" value="NZ_CBDEQU010000063.1"/>
</dbReference>
<keyword evidence="4" id="KW-1185">Reference proteome</keyword>
<dbReference type="GO" id="GO:0043743">
    <property type="term" value="F:LPPG:FO 2-phospho-L-lactate transferase activity"/>
    <property type="evidence" value="ECO:0007669"/>
    <property type="project" value="InterPro"/>
</dbReference>
<dbReference type="Gene3D" id="3.40.50.10680">
    <property type="entry name" value="CofD-like domains"/>
    <property type="match status" value="1"/>
</dbReference>
<feature type="region of interest" description="Disordered" evidence="2">
    <location>
        <begin position="1"/>
        <end position="23"/>
    </location>
</feature>
<evidence type="ECO:0000256" key="1">
    <source>
        <dbReference type="HAMAP-Rule" id="MF_00973"/>
    </source>
</evidence>
<dbReference type="HAMAP" id="MF_00973">
    <property type="entry name" value="Gluconeogen_factor"/>
    <property type="match status" value="1"/>
</dbReference>
<dbReference type="InterPro" id="IPR002882">
    <property type="entry name" value="CofD"/>
</dbReference>
<dbReference type="SUPFAM" id="SSF142338">
    <property type="entry name" value="CofD-like"/>
    <property type="match status" value="1"/>
</dbReference>
<keyword evidence="1" id="KW-0963">Cytoplasm</keyword>
<organism evidence="3 4">
    <name type="scientific">Rothia aeria</name>
    <dbReference type="NCBI Taxonomy" id="172042"/>
    <lineage>
        <taxon>Bacteria</taxon>
        <taxon>Bacillati</taxon>
        <taxon>Actinomycetota</taxon>
        <taxon>Actinomycetes</taxon>
        <taxon>Micrococcales</taxon>
        <taxon>Micrococcaceae</taxon>
        <taxon>Rothia</taxon>
    </lineage>
</organism>
<dbReference type="NCBIfam" id="TIGR01826">
    <property type="entry name" value="CofD_related"/>
    <property type="match status" value="1"/>
</dbReference>
<dbReference type="PANTHER" id="PTHR30135:SF3">
    <property type="entry name" value="GLUCONEOGENESIS FACTOR-RELATED"/>
    <property type="match status" value="1"/>
</dbReference>
<dbReference type="CDD" id="cd07187">
    <property type="entry name" value="YvcK_like"/>
    <property type="match status" value="1"/>
</dbReference>
<reference evidence="3 4" key="1">
    <citation type="submission" date="2016-10" db="EMBL/GenBank/DDBJ databases">
        <title>Genome sequence of Rothia aeria strain JCM11412.</title>
        <authorList>
            <person name="Nambu T."/>
        </authorList>
    </citation>
    <scope>NUCLEOTIDE SEQUENCE [LARGE SCALE GENOMIC DNA]</scope>
    <source>
        <strain evidence="3 4">JCM 11412</strain>
    </source>
</reference>